<dbReference type="EMBL" id="JAMZFV010000030">
    <property type="protein sequence ID" value="MCP1111379.1"/>
    <property type="molecule type" value="Genomic_DNA"/>
</dbReference>
<gene>
    <name evidence="1" type="ORF">NK118_14085</name>
</gene>
<proteinExistence type="predicted"/>
<dbReference type="Pfam" id="PF01987">
    <property type="entry name" value="AIM24"/>
    <property type="match status" value="1"/>
</dbReference>
<dbReference type="Proteomes" id="UP001523565">
    <property type="component" value="Unassembled WGS sequence"/>
</dbReference>
<keyword evidence="2" id="KW-1185">Reference proteome</keyword>
<dbReference type="Gene3D" id="3.60.160.10">
    <property type="entry name" value="Mitochondrial biogenesis AIM24"/>
    <property type="match status" value="1"/>
</dbReference>
<evidence type="ECO:0000313" key="2">
    <source>
        <dbReference type="Proteomes" id="UP001523565"/>
    </source>
</evidence>
<name>A0ABT1ELM5_9FIRM</name>
<dbReference type="InterPro" id="IPR002838">
    <property type="entry name" value="AIM24"/>
</dbReference>
<evidence type="ECO:0000313" key="1">
    <source>
        <dbReference type="EMBL" id="MCP1111379.1"/>
    </source>
</evidence>
<protein>
    <submittedName>
        <fullName evidence="1">TIGR00266 family protein</fullName>
    </submittedName>
</protein>
<dbReference type="PANTHER" id="PTHR43657">
    <property type="entry name" value="TRYPTOPHAN RNA-BINDING ATTENUATOR PROTEIN-LIKE PROTEIN"/>
    <property type="match status" value="1"/>
</dbReference>
<dbReference type="RefSeq" id="WP_262070255.1">
    <property type="nucleotide sequence ID" value="NZ_JAMXOC010000030.1"/>
</dbReference>
<reference evidence="1 2" key="1">
    <citation type="journal article" date="2022" name="Genome Biol. Evol.">
        <title>Host diet, physiology and behaviors set the stage for Lachnospiraceae cladogenesis.</title>
        <authorList>
            <person name="Vera-Ponce De Leon A."/>
            <person name="Schneider M."/>
            <person name="Jahnes B.C."/>
            <person name="Sadowski V."/>
            <person name="Camuy-Velez L.A."/>
            <person name="Duan J."/>
            <person name="Sabree Z.L."/>
        </authorList>
    </citation>
    <scope>NUCLEOTIDE SEQUENCE [LARGE SCALE GENOMIC DNA]</scope>
    <source>
        <strain evidence="1 2">PAL227</strain>
    </source>
</reference>
<sequence length="232" mass="24554">MNYKVSKSDGFPLAEVSLQPGEEIRIERGAMAYHNGGVRIEGKMNSNGAGGAGGMLKALGRSMVSGESVFITSVIGQNPDGKIGIAPAVPGTIRELPIGAEQWCLNDSAFFACDASVGYNMKRQTIGRALFGGSGGLFVMETYGTGTMLISSFGDIMEFELDGSAPFVVDNCHVVAWSNRLSYDIKVASGTFGFTSGEGLVNEFRGTGKVLIQTRNLQSLAESVSRFIPSKN</sequence>
<dbReference type="PANTHER" id="PTHR43657:SF1">
    <property type="entry name" value="ALTERED INHERITANCE OF MITOCHONDRIA PROTEIN 24, MITOCHONDRIAL"/>
    <property type="match status" value="1"/>
</dbReference>
<organism evidence="1 2">
    <name type="scientific">Ohessyouella blattaphilus</name>
    <dbReference type="NCBI Taxonomy" id="2949333"/>
    <lineage>
        <taxon>Bacteria</taxon>
        <taxon>Bacillati</taxon>
        <taxon>Bacillota</taxon>
        <taxon>Clostridia</taxon>
        <taxon>Lachnospirales</taxon>
        <taxon>Lachnospiraceae</taxon>
        <taxon>Ohessyouella</taxon>
    </lineage>
</organism>
<dbReference type="InterPro" id="IPR036983">
    <property type="entry name" value="AIM24_sf"/>
</dbReference>
<dbReference type="SUPFAM" id="SSF51219">
    <property type="entry name" value="TRAP-like"/>
    <property type="match status" value="1"/>
</dbReference>
<dbReference type="NCBIfam" id="TIGR00266">
    <property type="entry name" value="TIGR00266 family protein"/>
    <property type="match status" value="1"/>
</dbReference>
<comment type="caution">
    <text evidence="1">The sequence shown here is derived from an EMBL/GenBank/DDBJ whole genome shotgun (WGS) entry which is preliminary data.</text>
</comment>
<dbReference type="InterPro" id="IPR016031">
    <property type="entry name" value="Trp_RNA-bd_attenuator-like_dom"/>
</dbReference>
<accession>A0ABT1ELM5</accession>